<protein>
    <submittedName>
        <fullName evidence="6">LysR family transcriptional regulator</fullName>
    </submittedName>
</protein>
<dbReference type="Gene3D" id="3.40.190.10">
    <property type="entry name" value="Periplasmic binding protein-like II"/>
    <property type="match status" value="2"/>
</dbReference>
<dbReference type="InterPro" id="IPR036390">
    <property type="entry name" value="WH_DNA-bd_sf"/>
</dbReference>
<dbReference type="PRINTS" id="PR00039">
    <property type="entry name" value="HTHLYSR"/>
</dbReference>
<dbReference type="InterPro" id="IPR005119">
    <property type="entry name" value="LysR_subst-bd"/>
</dbReference>
<reference evidence="6 7" key="1">
    <citation type="submission" date="2018-04" db="EMBL/GenBank/DDBJ databases">
        <title>Methylobacterium sp. PR1016A genome.</title>
        <authorList>
            <person name="Park W."/>
        </authorList>
    </citation>
    <scope>NUCLEOTIDE SEQUENCE [LARGE SCALE GENOMIC DNA]</scope>
    <source>
        <strain evidence="6 7">PR1016A</strain>
    </source>
</reference>
<sequence length="298" mass="32747">MKAFELELRHIRYVVTAARFGSFRKASSRLGVRESTISRQVRNLEDGLGSSLFLRKRSGVSLTQAGSIFVEHAQAALNEIDRAVGDVGTIGRGRSGTVRVGLSSPLATGFLGELLIRFCRQHEAVQLEFVEGTHTQLFEDLERGNLDIAFMAAPLDTGSLATKRLWSEDVFVVLPESDALTKKSEIAWSDIRLKQFLVTEATPGRDIEAFVFRHLSSIGYSPRIQRDRVSSQTLMQLVAIGRGISIASQSVAETSFPGITYRRLEGCAVPFSAVWSTENDNPPFRRLLSLTSGQAATA</sequence>
<keyword evidence="2" id="KW-0805">Transcription regulation</keyword>
<proteinExistence type="inferred from homology"/>
<dbReference type="FunFam" id="1.10.10.10:FF:000001">
    <property type="entry name" value="LysR family transcriptional regulator"/>
    <property type="match status" value="1"/>
</dbReference>
<evidence type="ECO:0000256" key="2">
    <source>
        <dbReference type="ARBA" id="ARBA00023015"/>
    </source>
</evidence>
<evidence type="ECO:0000313" key="6">
    <source>
        <dbReference type="EMBL" id="AWB25785.1"/>
    </source>
</evidence>
<gene>
    <name evidence="6" type="ORF">DA075_33700</name>
</gene>
<dbReference type="KEGG" id="mee:DA075_33700"/>
<dbReference type="AlphaFoldDB" id="A0A2R4WW83"/>
<evidence type="ECO:0000256" key="4">
    <source>
        <dbReference type="ARBA" id="ARBA00023163"/>
    </source>
</evidence>
<dbReference type="SUPFAM" id="SSF53850">
    <property type="entry name" value="Periplasmic binding protein-like II"/>
    <property type="match status" value="1"/>
</dbReference>
<dbReference type="GO" id="GO:0032993">
    <property type="term" value="C:protein-DNA complex"/>
    <property type="evidence" value="ECO:0007669"/>
    <property type="project" value="TreeGrafter"/>
</dbReference>
<keyword evidence="3" id="KW-0238">DNA-binding</keyword>
<dbReference type="CDD" id="cd08414">
    <property type="entry name" value="PBP2_LTTR_aromatics_like"/>
    <property type="match status" value="1"/>
</dbReference>
<dbReference type="EMBL" id="CP028844">
    <property type="protein sequence ID" value="AWB25785.1"/>
    <property type="molecule type" value="Genomic_DNA"/>
</dbReference>
<dbReference type="Proteomes" id="UP000244755">
    <property type="component" value="Chromosome 2"/>
</dbReference>
<dbReference type="Pfam" id="PF00126">
    <property type="entry name" value="HTH_1"/>
    <property type="match status" value="1"/>
</dbReference>
<dbReference type="GO" id="GO:0003700">
    <property type="term" value="F:DNA-binding transcription factor activity"/>
    <property type="evidence" value="ECO:0007669"/>
    <property type="project" value="InterPro"/>
</dbReference>
<dbReference type="InterPro" id="IPR000847">
    <property type="entry name" value="LysR_HTH_N"/>
</dbReference>
<accession>A0A2R4WW83</accession>
<name>A0A2R4WW83_9HYPH</name>
<evidence type="ECO:0000259" key="5">
    <source>
        <dbReference type="PROSITE" id="PS50931"/>
    </source>
</evidence>
<organism evidence="6 7">
    <name type="scientific">Methylobacterium currus</name>
    <dbReference type="NCBI Taxonomy" id="2051553"/>
    <lineage>
        <taxon>Bacteria</taxon>
        <taxon>Pseudomonadati</taxon>
        <taxon>Pseudomonadota</taxon>
        <taxon>Alphaproteobacteria</taxon>
        <taxon>Hyphomicrobiales</taxon>
        <taxon>Methylobacteriaceae</taxon>
        <taxon>Methylobacterium</taxon>
    </lineage>
</organism>
<dbReference type="InterPro" id="IPR036388">
    <property type="entry name" value="WH-like_DNA-bd_sf"/>
</dbReference>
<dbReference type="Gene3D" id="1.10.10.10">
    <property type="entry name" value="Winged helix-like DNA-binding domain superfamily/Winged helix DNA-binding domain"/>
    <property type="match status" value="1"/>
</dbReference>
<keyword evidence="7" id="KW-1185">Reference proteome</keyword>
<comment type="similarity">
    <text evidence="1">Belongs to the LysR transcriptional regulatory family.</text>
</comment>
<evidence type="ECO:0000256" key="1">
    <source>
        <dbReference type="ARBA" id="ARBA00009437"/>
    </source>
</evidence>
<evidence type="ECO:0000313" key="7">
    <source>
        <dbReference type="Proteomes" id="UP000244755"/>
    </source>
</evidence>
<dbReference type="Pfam" id="PF03466">
    <property type="entry name" value="LysR_substrate"/>
    <property type="match status" value="1"/>
</dbReference>
<evidence type="ECO:0000256" key="3">
    <source>
        <dbReference type="ARBA" id="ARBA00023125"/>
    </source>
</evidence>
<dbReference type="SUPFAM" id="SSF46785">
    <property type="entry name" value="Winged helix' DNA-binding domain"/>
    <property type="match status" value="1"/>
</dbReference>
<keyword evidence="4" id="KW-0804">Transcription</keyword>
<dbReference type="GO" id="GO:0003677">
    <property type="term" value="F:DNA binding"/>
    <property type="evidence" value="ECO:0007669"/>
    <property type="project" value="UniProtKB-KW"/>
</dbReference>
<feature type="domain" description="HTH lysR-type" evidence="5">
    <location>
        <begin position="6"/>
        <end position="63"/>
    </location>
</feature>
<dbReference type="PANTHER" id="PTHR30346">
    <property type="entry name" value="TRANSCRIPTIONAL DUAL REGULATOR HCAR-RELATED"/>
    <property type="match status" value="1"/>
</dbReference>
<dbReference type="PANTHER" id="PTHR30346:SF0">
    <property type="entry name" value="HCA OPERON TRANSCRIPTIONAL ACTIVATOR HCAR"/>
    <property type="match status" value="1"/>
</dbReference>
<dbReference type="RefSeq" id="WP_099957420.1">
    <property type="nucleotide sequence ID" value="NZ_CP028844.1"/>
</dbReference>
<dbReference type="PROSITE" id="PS50931">
    <property type="entry name" value="HTH_LYSR"/>
    <property type="match status" value="1"/>
</dbReference>